<dbReference type="Proteomes" id="UP001500218">
    <property type="component" value="Unassembled WGS sequence"/>
</dbReference>
<accession>A0ABP4Y905</accession>
<reference evidence="2" key="1">
    <citation type="journal article" date="2019" name="Int. J. Syst. Evol. Microbiol.">
        <title>The Global Catalogue of Microorganisms (GCM) 10K type strain sequencing project: providing services to taxonomists for standard genome sequencing and annotation.</title>
        <authorList>
            <consortium name="The Broad Institute Genomics Platform"/>
            <consortium name="The Broad Institute Genome Sequencing Center for Infectious Disease"/>
            <person name="Wu L."/>
            <person name="Ma J."/>
        </authorList>
    </citation>
    <scope>NUCLEOTIDE SEQUENCE [LARGE SCALE GENOMIC DNA]</scope>
    <source>
        <strain evidence="2">JCM 13250</strain>
    </source>
</reference>
<comment type="caution">
    <text evidence="1">The sequence shown here is derived from an EMBL/GenBank/DDBJ whole genome shotgun (WGS) entry which is preliminary data.</text>
</comment>
<organism evidence="1 2">
    <name type="scientific">Luedemannella flava</name>
    <dbReference type="NCBI Taxonomy" id="349316"/>
    <lineage>
        <taxon>Bacteria</taxon>
        <taxon>Bacillati</taxon>
        <taxon>Actinomycetota</taxon>
        <taxon>Actinomycetes</taxon>
        <taxon>Micromonosporales</taxon>
        <taxon>Micromonosporaceae</taxon>
        <taxon>Luedemannella</taxon>
    </lineage>
</organism>
<dbReference type="PROSITE" id="PS51257">
    <property type="entry name" value="PROKAR_LIPOPROTEIN"/>
    <property type="match status" value="1"/>
</dbReference>
<dbReference type="EMBL" id="BAAALT010000057">
    <property type="protein sequence ID" value="GAA1800724.1"/>
    <property type="molecule type" value="Genomic_DNA"/>
</dbReference>
<gene>
    <name evidence="1" type="ORF">GCM10009682_22930</name>
</gene>
<proteinExistence type="predicted"/>
<protein>
    <submittedName>
        <fullName evidence="1">Uncharacterized protein</fullName>
    </submittedName>
</protein>
<keyword evidence="2" id="KW-1185">Reference proteome</keyword>
<name>A0ABP4Y905_9ACTN</name>
<evidence type="ECO:0000313" key="2">
    <source>
        <dbReference type="Proteomes" id="UP001500218"/>
    </source>
</evidence>
<evidence type="ECO:0000313" key="1">
    <source>
        <dbReference type="EMBL" id="GAA1800724.1"/>
    </source>
</evidence>
<sequence length="87" mass="9352">MLTDPRIHVPGDRVLRGHEAVVPPALAGVSACHRAPFPGAARRVTCRLYFADRRSVTGPDGWRGRAAVPRLGDVRLGKGHLGWCTGC</sequence>